<keyword evidence="1" id="KW-0732">Signal</keyword>
<name>A0ABV7YZ01_9BACT</name>
<dbReference type="Pfam" id="PF16586">
    <property type="entry name" value="DUF5060"/>
    <property type="match status" value="1"/>
</dbReference>
<dbReference type="Gene3D" id="2.60.40.10">
    <property type="entry name" value="Immunoglobulins"/>
    <property type="match status" value="1"/>
</dbReference>
<sequence>MKHFASALLILVASCCISMSSFAQKTQTTEQWGVFEISLKGPSEGNPYMDNSLEATFSNGNKTVLMPGFYDGNGMYKIRFSPDQLGKWSFVTNSNQAALNNRKGTFTCVKPTGNNHGPVKIVNTFYLKYADGSPFYSVGTTAYQWTSVKQSIQEQTIKTLEKAPFNKMRMCVFPKNYRFGNDTEPWMLAYKKVDDKNDPTQPNYEFFQNFDHRVEQLLAMGIQADVILFHPYDILGYFLMGKEMNEKYTRYMIARLSAYRNVWWSLANEWDIPRIKDAIDWEGVGSLLQKEDPYQRLRSIHNWAGDETHFYDHTRPWITHVSTQTHRFFDAIKWRNQYQKPVFFDEMRYEGDVASSWGQLTGKEMTSYFWKAGLSGVYGMHGETLRNDSDKETEVRWWAKGGTLMGESEEKIAFFRKIMEAAPVTEMTPEMLTLTKMPKADTLVGKIDPKLMEVLNNNIYTLYQKDKYYLVYTTDPLQTIELNLGGNKDYTLEVIDTWNMKVGPKKTVSPGKFQFKTETPFTAIRLISQ</sequence>
<feature type="domain" description="DUF5060" evidence="3">
    <location>
        <begin position="29"/>
        <end position="95"/>
    </location>
</feature>
<keyword evidence="6" id="KW-1185">Reference proteome</keyword>
<evidence type="ECO:0000256" key="1">
    <source>
        <dbReference type="SAM" id="SignalP"/>
    </source>
</evidence>
<organism evidence="5 6">
    <name type="scientific">Lacihabitans lacunae</name>
    <dbReference type="NCBI Taxonomy" id="1028214"/>
    <lineage>
        <taxon>Bacteria</taxon>
        <taxon>Pseudomonadati</taxon>
        <taxon>Bacteroidota</taxon>
        <taxon>Cytophagia</taxon>
        <taxon>Cytophagales</taxon>
        <taxon>Leadbetterellaceae</taxon>
        <taxon>Lacihabitans</taxon>
    </lineage>
</organism>
<dbReference type="InterPro" id="IPR041239">
    <property type="entry name" value="DUF5605"/>
</dbReference>
<dbReference type="Pfam" id="PF13204">
    <property type="entry name" value="Apiosidase"/>
    <property type="match status" value="1"/>
</dbReference>
<dbReference type="Proteomes" id="UP001595616">
    <property type="component" value="Unassembled WGS sequence"/>
</dbReference>
<feature type="signal peptide" evidence="1">
    <location>
        <begin position="1"/>
        <end position="23"/>
    </location>
</feature>
<evidence type="ECO:0000259" key="3">
    <source>
        <dbReference type="Pfam" id="PF16586"/>
    </source>
</evidence>
<protein>
    <submittedName>
        <fullName evidence="5">DUF5060 domain-containing protein</fullName>
    </submittedName>
</protein>
<dbReference type="Gene3D" id="3.20.20.80">
    <property type="entry name" value="Glycosidases"/>
    <property type="match status" value="1"/>
</dbReference>
<feature type="domain" description="Apiosidase-like catalytic" evidence="2">
    <location>
        <begin position="124"/>
        <end position="424"/>
    </location>
</feature>
<dbReference type="InterPro" id="IPR032260">
    <property type="entry name" value="DUF5060"/>
</dbReference>
<comment type="caution">
    <text evidence="5">The sequence shown here is derived from an EMBL/GenBank/DDBJ whole genome shotgun (WGS) entry which is preliminary data.</text>
</comment>
<dbReference type="InterPro" id="IPR017853">
    <property type="entry name" value="GH"/>
</dbReference>
<evidence type="ECO:0000259" key="2">
    <source>
        <dbReference type="Pfam" id="PF13204"/>
    </source>
</evidence>
<dbReference type="SUPFAM" id="SSF51445">
    <property type="entry name" value="(Trans)glycosidases"/>
    <property type="match status" value="1"/>
</dbReference>
<dbReference type="PANTHER" id="PTHR37836">
    <property type="entry name" value="LMO1036 PROTEIN"/>
    <property type="match status" value="1"/>
</dbReference>
<dbReference type="Pfam" id="PF18310">
    <property type="entry name" value="DUF5605"/>
    <property type="match status" value="1"/>
</dbReference>
<accession>A0ABV7YZ01</accession>
<feature type="chain" id="PRO_5046516586" evidence="1">
    <location>
        <begin position="24"/>
        <end position="529"/>
    </location>
</feature>
<dbReference type="RefSeq" id="WP_379839123.1">
    <property type="nucleotide sequence ID" value="NZ_JBHRYQ010000001.1"/>
</dbReference>
<dbReference type="InterPro" id="IPR013783">
    <property type="entry name" value="Ig-like_fold"/>
</dbReference>
<reference evidence="6" key="1">
    <citation type="journal article" date="2019" name="Int. J. Syst. Evol. Microbiol.">
        <title>The Global Catalogue of Microorganisms (GCM) 10K type strain sequencing project: providing services to taxonomists for standard genome sequencing and annotation.</title>
        <authorList>
            <consortium name="The Broad Institute Genomics Platform"/>
            <consortium name="The Broad Institute Genome Sequencing Center for Infectious Disease"/>
            <person name="Wu L."/>
            <person name="Ma J."/>
        </authorList>
    </citation>
    <scope>NUCLEOTIDE SEQUENCE [LARGE SCALE GENOMIC DNA]</scope>
    <source>
        <strain evidence="6">CECT 7956</strain>
    </source>
</reference>
<gene>
    <name evidence="5" type="ORF">ACFOOI_16455</name>
</gene>
<dbReference type="EMBL" id="JBHRYQ010000001">
    <property type="protein sequence ID" value="MFC3812255.1"/>
    <property type="molecule type" value="Genomic_DNA"/>
</dbReference>
<proteinExistence type="predicted"/>
<dbReference type="InterPro" id="IPR025277">
    <property type="entry name" value="Apiosidase-like_cat_dom"/>
</dbReference>
<evidence type="ECO:0000313" key="5">
    <source>
        <dbReference type="EMBL" id="MFC3812255.1"/>
    </source>
</evidence>
<feature type="domain" description="DUF5605" evidence="4">
    <location>
        <begin position="464"/>
        <end position="526"/>
    </location>
</feature>
<dbReference type="Gene3D" id="2.60.40.3950">
    <property type="match status" value="1"/>
</dbReference>
<evidence type="ECO:0000313" key="6">
    <source>
        <dbReference type="Proteomes" id="UP001595616"/>
    </source>
</evidence>
<evidence type="ECO:0000259" key="4">
    <source>
        <dbReference type="Pfam" id="PF18310"/>
    </source>
</evidence>
<dbReference type="PANTHER" id="PTHR37836:SF2">
    <property type="entry name" value="DUF4038 DOMAIN-CONTAINING PROTEIN"/>
    <property type="match status" value="1"/>
</dbReference>
<dbReference type="PROSITE" id="PS51257">
    <property type="entry name" value="PROKAR_LIPOPROTEIN"/>
    <property type="match status" value="1"/>
</dbReference>